<dbReference type="Proteomes" id="UP000053236">
    <property type="component" value="Unassembled WGS sequence"/>
</dbReference>
<feature type="non-terminal residue" evidence="1">
    <location>
        <position position="1"/>
    </location>
</feature>
<proteinExistence type="predicted"/>
<sequence length="76" mass="8582">LHVTLKILRLTVARFSKPIALLSQQPAEIKFDTLQFVQSTNKAVVVVPLDQGPWCLADTDSILEQTLVKEIVPHYR</sequence>
<name>W2H068_PHYNI</name>
<gene>
    <name evidence="1" type="ORF">L915_07232</name>
</gene>
<reference evidence="1" key="1">
    <citation type="submission" date="2013-11" db="EMBL/GenBank/DDBJ databases">
        <title>The Genome Sequence of Phytophthora parasitica CJ02B3.</title>
        <authorList>
            <consortium name="The Broad Institute Genomics Platform"/>
            <person name="Russ C."/>
            <person name="Tyler B."/>
            <person name="Panabieres F."/>
            <person name="Shan W."/>
            <person name="Tripathy S."/>
            <person name="Grunwald N."/>
            <person name="Machado M."/>
            <person name="Johnson C.S."/>
            <person name="Arredondo F."/>
            <person name="Hong C."/>
            <person name="Coffey M."/>
            <person name="Young S.K."/>
            <person name="Zeng Q."/>
            <person name="Gargeya S."/>
            <person name="Fitzgerald M."/>
            <person name="Abouelleil A."/>
            <person name="Alvarado L."/>
            <person name="Chapman S.B."/>
            <person name="Gainer-Dewar J."/>
            <person name="Goldberg J."/>
            <person name="Griggs A."/>
            <person name="Gujja S."/>
            <person name="Hansen M."/>
            <person name="Howarth C."/>
            <person name="Imamovic A."/>
            <person name="Ireland A."/>
            <person name="Larimer J."/>
            <person name="McCowan C."/>
            <person name="Murphy C."/>
            <person name="Pearson M."/>
            <person name="Poon T.W."/>
            <person name="Priest M."/>
            <person name="Roberts A."/>
            <person name="Saif S."/>
            <person name="Shea T."/>
            <person name="Sykes S."/>
            <person name="Wortman J."/>
            <person name="Nusbaum C."/>
            <person name="Birren B."/>
        </authorList>
    </citation>
    <scope>NUCLEOTIDE SEQUENCE [LARGE SCALE GENOMIC DNA]</scope>
    <source>
        <strain evidence="1">CJ02B3</strain>
    </source>
</reference>
<dbReference type="EMBL" id="KI685878">
    <property type="protein sequence ID" value="ETK88534.1"/>
    <property type="molecule type" value="Genomic_DNA"/>
</dbReference>
<dbReference type="AlphaFoldDB" id="W2H068"/>
<accession>W2H068</accession>
<organism evidence="1">
    <name type="scientific">Phytophthora nicotianae</name>
    <name type="common">Potato buckeye rot agent</name>
    <name type="synonym">Phytophthora parasitica</name>
    <dbReference type="NCBI Taxonomy" id="4792"/>
    <lineage>
        <taxon>Eukaryota</taxon>
        <taxon>Sar</taxon>
        <taxon>Stramenopiles</taxon>
        <taxon>Oomycota</taxon>
        <taxon>Peronosporomycetes</taxon>
        <taxon>Peronosporales</taxon>
        <taxon>Peronosporaceae</taxon>
        <taxon>Phytophthora</taxon>
    </lineage>
</organism>
<evidence type="ECO:0000313" key="1">
    <source>
        <dbReference type="EMBL" id="ETK88534.1"/>
    </source>
</evidence>
<protein>
    <submittedName>
        <fullName evidence="1">Uncharacterized protein</fullName>
    </submittedName>
</protein>